<dbReference type="Proteomes" id="UP001652628">
    <property type="component" value="Chromosome 3"/>
</dbReference>
<reference evidence="2" key="1">
    <citation type="submission" date="2025-08" db="UniProtKB">
        <authorList>
            <consortium name="RefSeq"/>
        </authorList>
    </citation>
    <scope>IDENTIFICATION</scope>
</reference>
<protein>
    <submittedName>
        <fullName evidence="2">Uncharacterized protein I-t</fullName>
    </submittedName>
</protein>
<gene>
    <name evidence="2" type="primary">I-t</name>
</gene>
<dbReference type="AlphaFoldDB" id="A0AB39ZID7"/>
<accession>A0AB39ZID7</accession>
<evidence type="ECO:0000313" key="2">
    <source>
        <dbReference type="RefSeq" id="XP_016936371.4"/>
    </source>
</evidence>
<dbReference type="GeneID" id="108014715"/>
<keyword evidence="1" id="KW-1185">Reference proteome</keyword>
<evidence type="ECO:0000313" key="1">
    <source>
        <dbReference type="Proteomes" id="UP001652628"/>
    </source>
</evidence>
<proteinExistence type="predicted"/>
<sequence>MKKGHTKNLFHFPVGFKINPAMANDRVSVNRDYGNMHSKGSSTPYPQKTPSIDEMALAAKLESDSLTMSGTSNSSLCTSQLKSVTLLPHGLTFQMRRKLFDEGEFTVCKGRKMSDVYHRIEEDLEDLSTPIQRIDARNTPYSNYKDVKEYCDVNNIKLTQGFGS</sequence>
<dbReference type="RefSeq" id="XP_016936371.4">
    <property type="nucleotide sequence ID" value="XM_017080882.4"/>
</dbReference>
<name>A0AB39ZID7_DROSZ</name>
<organism evidence="1 2">
    <name type="scientific">Drosophila suzukii</name>
    <name type="common">Spotted-wing drosophila fruit fly</name>
    <dbReference type="NCBI Taxonomy" id="28584"/>
    <lineage>
        <taxon>Eukaryota</taxon>
        <taxon>Metazoa</taxon>
        <taxon>Ecdysozoa</taxon>
        <taxon>Arthropoda</taxon>
        <taxon>Hexapoda</taxon>
        <taxon>Insecta</taxon>
        <taxon>Pterygota</taxon>
        <taxon>Neoptera</taxon>
        <taxon>Endopterygota</taxon>
        <taxon>Diptera</taxon>
        <taxon>Brachycera</taxon>
        <taxon>Muscomorpha</taxon>
        <taxon>Ephydroidea</taxon>
        <taxon>Drosophilidae</taxon>
        <taxon>Drosophila</taxon>
        <taxon>Sophophora</taxon>
    </lineage>
</organism>